<dbReference type="PANTHER" id="PTHR20932">
    <property type="entry name" value="LYSM AND PUTATIVE PEPTIDOGLYCAN-BINDING DOMAIN-CONTAINING PROTEIN"/>
    <property type="match status" value="1"/>
</dbReference>
<sequence length="270" mass="30569">MSMPESCCTCATLLSDVKIPYDPDSEKALLHSRRLECCSRQICAPCQYRYPRFRSYCPFCQISSGPSSLPKDGLRLPPSYTTSTHTLSRRNRAETPPPSYDDSISVTPRHRMLSDQPSGNPPPDTEDTVHFISSEDNLQSLSLSYKVPIPVLRQHNNLYSDSLLAARKWILIPKSHYEGPSLSTPPDPEDEQRKLKLRRWMVATKCAEYNVATLYLKGSDYDLDLAVEAFRADEEWERNHPMKGKGKDTEAERRRVGRFGRGGSISGQLS</sequence>
<keyword evidence="4" id="KW-1185">Reference proteome</keyword>
<dbReference type="VEuPathDB" id="FungiDB:Z518_02076"/>
<organism evidence="3 4">
    <name type="scientific">Rhinocladiella mackenziei CBS 650.93</name>
    <dbReference type="NCBI Taxonomy" id="1442369"/>
    <lineage>
        <taxon>Eukaryota</taxon>
        <taxon>Fungi</taxon>
        <taxon>Dikarya</taxon>
        <taxon>Ascomycota</taxon>
        <taxon>Pezizomycotina</taxon>
        <taxon>Eurotiomycetes</taxon>
        <taxon>Chaetothyriomycetidae</taxon>
        <taxon>Chaetothyriales</taxon>
        <taxon>Herpotrichiellaceae</taxon>
        <taxon>Rhinocladiella</taxon>
    </lineage>
</organism>
<feature type="region of interest" description="Disordered" evidence="1">
    <location>
        <begin position="238"/>
        <end position="270"/>
    </location>
</feature>
<accession>A0A0D2HAD0</accession>
<evidence type="ECO:0000313" key="3">
    <source>
        <dbReference type="EMBL" id="KIX07423.1"/>
    </source>
</evidence>
<dbReference type="InterPro" id="IPR018392">
    <property type="entry name" value="LysM"/>
</dbReference>
<dbReference type="PANTHER" id="PTHR20932:SF31">
    <property type="entry name" value="RING-TYPE DOMAIN-CONTAINING PROTEIN"/>
    <property type="match status" value="1"/>
</dbReference>
<evidence type="ECO:0000256" key="1">
    <source>
        <dbReference type="SAM" id="MobiDB-lite"/>
    </source>
</evidence>
<dbReference type="InterPro" id="IPR045030">
    <property type="entry name" value="LYSM1-4"/>
</dbReference>
<dbReference type="Proteomes" id="UP000053617">
    <property type="component" value="Unassembled WGS sequence"/>
</dbReference>
<feature type="compositionally biased region" description="Basic and acidic residues" evidence="1">
    <location>
        <begin position="238"/>
        <end position="254"/>
    </location>
</feature>
<dbReference type="PROSITE" id="PS51782">
    <property type="entry name" value="LYSM"/>
    <property type="match status" value="1"/>
</dbReference>
<evidence type="ECO:0000313" key="4">
    <source>
        <dbReference type="Proteomes" id="UP000053617"/>
    </source>
</evidence>
<proteinExistence type="predicted"/>
<feature type="region of interest" description="Disordered" evidence="1">
    <location>
        <begin position="71"/>
        <end position="128"/>
    </location>
</feature>
<feature type="domain" description="LysM" evidence="2">
    <location>
        <begin position="128"/>
        <end position="172"/>
    </location>
</feature>
<dbReference type="EMBL" id="KN847476">
    <property type="protein sequence ID" value="KIX07423.1"/>
    <property type="molecule type" value="Genomic_DNA"/>
</dbReference>
<dbReference type="RefSeq" id="XP_013274559.1">
    <property type="nucleotide sequence ID" value="XM_013419105.1"/>
</dbReference>
<reference evidence="3 4" key="1">
    <citation type="submission" date="2015-01" db="EMBL/GenBank/DDBJ databases">
        <title>The Genome Sequence of Rhinocladiella mackenzie CBS 650.93.</title>
        <authorList>
            <consortium name="The Broad Institute Genomics Platform"/>
            <person name="Cuomo C."/>
            <person name="de Hoog S."/>
            <person name="Gorbushina A."/>
            <person name="Stielow B."/>
            <person name="Teixiera M."/>
            <person name="Abouelleil A."/>
            <person name="Chapman S.B."/>
            <person name="Priest M."/>
            <person name="Young S.K."/>
            <person name="Wortman J."/>
            <person name="Nusbaum C."/>
            <person name="Birren B."/>
        </authorList>
    </citation>
    <scope>NUCLEOTIDE SEQUENCE [LARGE SCALE GENOMIC DNA]</scope>
    <source>
        <strain evidence="3 4">CBS 650.93</strain>
    </source>
</reference>
<evidence type="ECO:0000259" key="2">
    <source>
        <dbReference type="PROSITE" id="PS51782"/>
    </source>
</evidence>
<dbReference type="AlphaFoldDB" id="A0A0D2HAD0"/>
<name>A0A0D2HAD0_9EURO</name>
<dbReference type="GeneID" id="25290147"/>
<dbReference type="OrthoDB" id="2107166at2759"/>
<dbReference type="Gene3D" id="3.10.350.10">
    <property type="entry name" value="LysM domain"/>
    <property type="match status" value="1"/>
</dbReference>
<protein>
    <recommendedName>
        <fullName evidence="2">LysM domain-containing protein</fullName>
    </recommendedName>
</protein>
<dbReference type="HOGENOM" id="CLU_070842_0_0_1"/>
<gene>
    <name evidence="3" type="ORF">Z518_02076</name>
</gene>
<feature type="compositionally biased region" description="Gly residues" evidence="1">
    <location>
        <begin position="259"/>
        <end position="270"/>
    </location>
</feature>
<dbReference type="InterPro" id="IPR036779">
    <property type="entry name" value="LysM_dom_sf"/>
</dbReference>